<feature type="disulfide bond" evidence="5">
    <location>
        <begin position="517"/>
        <end position="527"/>
    </location>
</feature>
<feature type="disulfide bond" evidence="5">
    <location>
        <begin position="473"/>
        <end position="537"/>
    </location>
</feature>
<dbReference type="SUPFAM" id="SSF49265">
    <property type="entry name" value="Fibronectin type III"/>
    <property type="match status" value="1"/>
</dbReference>
<feature type="disulfide bond" evidence="5">
    <location>
        <begin position="46"/>
        <end position="107"/>
    </location>
</feature>
<dbReference type="PRINTS" id="PR00258">
    <property type="entry name" value="SPERACTRCPTR"/>
</dbReference>
<dbReference type="InterPro" id="IPR036772">
    <property type="entry name" value="SRCR-like_dom_sf"/>
</dbReference>
<dbReference type="OrthoDB" id="5857313at2759"/>
<dbReference type="CDD" id="cd00041">
    <property type="entry name" value="CUB"/>
    <property type="match status" value="2"/>
</dbReference>
<dbReference type="Gene3D" id="2.60.120.290">
    <property type="entry name" value="Spermadhesin, CUB domain"/>
    <property type="match status" value="2"/>
</dbReference>
<dbReference type="CDD" id="cd00063">
    <property type="entry name" value="FN3"/>
    <property type="match status" value="2"/>
</dbReference>
<dbReference type="Gene3D" id="2.60.40.10">
    <property type="entry name" value="Immunoglobulins"/>
    <property type="match status" value="2"/>
</dbReference>
<name>A0A6P8J2F8_ACTTE</name>
<dbReference type="InterPro" id="IPR001190">
    <property type="entry name" value="SRCR"/>
</dbReference>
<dbReference type="PROSITE" id="PS00420">
    <property type="entry name" value="SRCR_1"/>
    <property type="match status" value="2"/>
</dbReference>
<dbReference type="FunFam" id="3.10.250.10:FF:000006">
    <property type="entry name" value="neurotrypsin isoform X2"/>
    <property type="match status" value="4"/>
</dbReference>
<keyword evidence="3 5" id="KW-1015">Disulfide bond</keyword>
<feature type="domain" description="SRCR" evidence="7">
    <location>
        <begin position="5"/>
        <end position="108"/>
    </location>
</feature>
<evidence type="ECO:0000259" key="7">
    <source>
        <dbReference type="PROSITE" id="PS50287"/>
    </source>
</evidence>
<evidence type="ECO:0000259" key="8">
    <source>
        <dbReference type="PROSITE" id="PS50853"/>
    </source>
</evidence>
<dbReference type="PANTHER" id="PTHR48071:SF18">
    <property type="entry name" value="DELETED IN MALIGNANT BRAIN TUMORS 1 PROTEIN-RELATED"/>
    <property type="match status" value="1"/>
</dbReference>
<feature type="domain" description="Fibronectin type-III" evidence="8">
    <location>
        <begin position="675"/>
        <end position="772"/>
    </location>
</feature>
<evidence type="ECO:0000256" key="4">
    <source>
        <dbReference type="ARBA" id="ARBA00023180"/>
    </source>
</evidence>
<comment type="caution">
    <text evidence="5">Lacks conserved residue(s) required for the propagation of feature annotation.</text>
</comment>
<evidence type="ECO:0000259" key="6">
    <source>
        <dbReference type="PROSITE" id="PS01180"/>
    </source>
</evidence>
<dbReference type="GO" id="GO:0016020">
    <property type="term" value="C:membrane"/>
    <property type="evidence" value="ECO:0007669"/>
    <property type="project" value="InterPro"/>
</dbReference>
<keyword evidence="9" id="KW-1185">Reference proteome</keyword>
<dbReference type="SUPFAM" id="SSF56487">
    <property type="entry name" value="SRCR-like"/>
    <property type="match status" value="4"/>
</dbReference>
<evidence type="ECO:0000256" key="5">
    <source>
        <dbReference type="PROSITE-ProRule" id="PRU00196"/>
    </source>
</evidence>
<dbReference type="InterPro" id="IPR000859">
    <property type="entry name" value="CUB_dom"/>
</dbReference>
<evidence type="ECO:0000313" key="10">
    <source>
        <dbReference type="RefSeq" id="XP_031574161.1"/>
    </source>
</evidence>
<dbReference type="InterPro" id="IPR036116">
    <property type="entry name" value="FN3_sf"/>
</dbReference>
<feature type="disulfide bond" evidence="5">
    <location>
        <begin position="847"/>
        <end position="857"/>
    </location>
</feature>
<organism evidence="9 10">
    <name type="scientific">Actinia tenebrosa</name>
    <name type="common">Australian red waratah sea anemone</name>
    <dbReference type="NCBI Taxonomy" id="6105"/>
    <lineage>
        <taxon>Eukaryota</taxon>
        <taxon>Metazoa</taxon>
        <taxon>Cnidaria</taxon>
        <taxon>Anthozoa</taxon>
        <taxon>Hexacorallia</taxon>
        <taxon>Actiniaria</taxon>
        <taxon>Actiniidae</taxon>
        <taxon>Actinia</taxon>
    </lineage>
</organism>
<evidence type="ECO:0000256" key="2">
    <source>
        <dbReference type="ARBA" id="ARBA00022737"/>
    </source>
</evidence>
<dbReference type="PROSITE" id="PS50853">
    <property type="entry name" value="FN3"/>
    <property type="match status" value="2"/>
</dbReference>
<protein>
    <submittedName>
        <fullName evidence="10">Deleted in malignant brain tumors 1 protein-like</fullName>
    </submittedName>
</protein>
<dbReference type="PANTHER" id="PTHR48071">
    <property type="entry name" value="SRCR DOMAIN-CONTAINING PROTEIN"/>
    <property type="match status" value="1"/>
</dbReference>
<sequence length="1010" mass="112136">MRVLVRLVGGSDNTNNTEGRVEVFYHGQWGTICDDSWDLNEANVVCRFLGLPRAVAAPHNAAFGQGTGPIWMDDVHCGGKESSLFQCEHRGLGSHNCKHGEDASVVCGPSPLISLNITNITGEISSPGYPRYMERAHYEWIFRPPIPRARIALYLEDIDLDRSYQNGESSLKVQDASNIQLLYIKNKKREPLSIVVETTSAKVVYYSESSASKGQGFKIRYNAFRMSDNDLVCYKTWNVSIIQNDPGRINVSWSPVPQASHQPGSTYTFLVLYKIVKSTYTNFTIGAISRTARIEFLYPNTTYSIRVIALDTSSTNSTTIYSCPQLVKTLDVIVRLVGGSDNTNNTEGRVEVFYHGRWGTVCGDYDWGLEEADVVCRSLGLPRAVAAPRNAAAYGQGAGPIWMDDVRCSGSESSLFQCEHKELEEHSCGHYHDAGVACGLPPFIVRLVGGSDNTNNTEGRVEVFYHGQWGTICDDSWDLNEANVVCRFLGLPRAVAAPHNAAFGQGTGPIWMDDVHCSGRESSLFQCEHRGLGSHNCGHYNDAGVACGLPTLISLNITNITGEISSPGYPRYMERAHYEWIFRPPIPRARIALYLEDIDLDRSYQNGESSLKVQDASNIQLLYIKNKKREPLSIVVETTSAKVVYYSESSASKGQGFKIRYNAFRMSDNDLVCYKTWNVSIIQNDPGRINVSWSPVPQASHQPGSTYTFLVLYKIVKSTYTNFTIGAISRTARIEFLYPNTTYSIRVIALDTSSTNSTTIYSCPQLVRTLHVIVRLVGGSDNTNNTEGRVEIFYNGQWGTVCGDYHWGLEEAKVVCSSLGLPRAVAAPRNAAFGQGTGPIWMENVRCSGSESSLFECDHRTLGYNKCGHREDASVVCGHPPPLQVIDPKKACGPDNIPGNILKNTADVIAPSLSRFFNLSLSLGKVPTLWKRANITPVFKKEDPSLASSYRQISLLSILSKILERCVFNYCSSHITPLLYPLQHGFLKRKSTVTQLLEVYHDLRKSCQWH</sequence>
<feature type="disulfide bond" evidence="5">
    <location>
        <begin position="408"/>
        <end position="418"/>
    </location>
</feature>
<feature type="domain" description="SRCR" evidence="7">
    <location>
        <begin position="774"/>
        <end position="878"/>
    </location>
</feature>
<dbReference type="InterPro" id="IPR035914">
    <property type="entry name" value="Sperma_CUB_dom_sf"/>
</dbReference>
<feature type="disulfide bond" evidence="5">
    <location>
        <begin position="816"/>
        <end position="877"/>
    </location>
</feature>
<dbReference type="AlphaFoldDB" id="A0A6P8J2F8"/>
<dbReference type="Gene3D" id="3.10.250.10">
    <property type="entry name" value="SRCR-like domain"/>
    <property type="match status" value="4"/>
</dbReference>
<keyword evidence="4" id="KW-0325">Glycoprotein</keyword>
<feature type="disulfide bond" evidence="5">
    <location>
        <begin position="33"/>
        <end position="97"/>
    </location>
</feature>
<proteinExistence type="predicted"/>
<evidence type="ECO:0000313" key="9">
    <source>
        <dbReference type="Proteomes" id="UP000515163"/>
    </source>
</evidence>
<dbReference type="SMART" id="SM00060">
    <property type="entry name" value="FN3"/>
    <property type="match status" value="2"/>
</dbReference>
<dbReference type="Pfam" id="PF00431">
    <property type="entry name" value="CUB"/>
    <property type="match status" value="2"/>
</dbReference>
<dbReference type="KEGG" id="aten:116307967"/>
<feature type="disulfide bond" evidence="5">
    <location>
        <begin position="77"/>
        <end position="87"/>
    </location>
</feature>
<keyword evidence="1" id="KW-0732">Signal</keyword>
<feature type="domain" description="Fibronectin type-III" evidence="8">
    <location>
        <begin position="235"/>
        <end position="332"/>
    </location>
</feature>
<feature type="disulfide bond" evidence="5">
    <location>
        <begin position="486"/>
        <end position="547"/>
    </location>
</feature>
<accession>A0A6P8J2F8</accession>
<dbReference type="InterPro" id="IPR003961">
    <property type="entry name" value="FN3_dom"/>
</dbReference>
<dbReference type="SUPFAM" id="SSF49854">
    <property type="entry name" value="Spermadhesin, CUB domain"/>
    <property type="match status" value="2"/>
</dbReference>
<feature type="domain" description="CUB" evidence="6">
    <location>
        <begin position="547"/>
        <end position="664"/>
    </location>
</feature>
<dbReference type="SMART" id="SM00202">
    <property type="entry name" value="SR"/>
    <property type="match status" value="4"/>
</dbReference>
<dbReference type="SMART" id="SM00042">
    <property type="entry name" value="CUB"/>
    <property type="match status" value="2"/>
</dbReference>
<feature type="domain" description="CUB" evidence="6">
    <location>
        <begin position="107"/>
        <end position="224"/>
    </location>
</feature>
<dbReference type="InterPro" id="IPR013783">
    <property type="entry name" value="Ig-like_fold"/>
</dbReference>
<keyword evidence="2" id="KW-0677">Repeat</keyword>
<feature type="domain" description="SRCR" evidence="7">
    <location>
        <begin position="445"/>
        <end position="548"/>
    </location>
</feature>
<dbReference type="PROSITE" id="PS01180">
    <property type="entry name" value="CUB"/>
    <property type="match status" value="2"/>
</dbReference>
<gene>
    <name evidence="10" type="primary">LOC116307967</name>
</gene>
<dbReference type="Proteomes" id="UP000515163">
    <property type="component" value="Unplaced"/>
</dbReference>
<dbReference type="Pfam" id="PF00530">
    <property type="entry name" value="SRCR"/>
    <property type="match status" value="4"/>
</dbReference>
<dbReference type="PROSITE" id="PS50287">
    <property type="entry name" value="SRCR_2"/>
    <property type="match status" value="4"/>
</dbReference>
<dbReference type="GeneID" id="116307967"/>
<evidence type="ECO:0000256" key="3">
    <source>
        <dbReference type="ARBA" id="ARBA00023157"/>
    </source>
</evidence>
<dbReference type="InParanoid" id="A0A6P8J2F8"/>
<dbReference type="RefSeq" id="XP_031574161.1">
    <property type="nucleotide sequence ID" value="XM_031718301.1"/>
</dbReference>
<reference evidence="10" key="1">
    <citation type="submission" date="2025-08" db="UniProtKB">
        <authorList>
            <consortium name="RefSeq"/>
        </authorList>
    </citation>
    <scope>IDENTIFICATION</scope>
    <source>
        <tissue evidence="10">Tentacle</tissue>
    </source>
</reference>
<feature type="domain" description="SRCR" evidence="7">
    <location>
        <begin position="334"/>
        <end position="439"/>
    </location>
</feature>
<evidence type="ECO:0000256" key="1">
    <source>
        <dbReference type="ARBA" id="ARBA00022729"/>
    </source>
</evidence>